<dbReference type="PRINTS" id="PR00765">
    <property type="entry name" value="CRBOXYPTASEA"/>
</dbReference>
<dbReference type="EMBL" id="CADEAL010004009">
    <property type="protein sequence ID" value="CAB1449275.1"/>
    <property type="molecule type" value="Genomic_DNA"/>
</dbReference>
<evidence type="ECO:0000259" key="10">
    <source>
        <dbReference type="PROSITE" id="PS52035"/>
    </source>
</evidence>
<accession>A0A9N7VJ79</accession>
<dbReference type="Pfam" id="PF00246">
    <property type="entry name" value="Peptidase_M14"/>
    <property type="match status" value="1"/>
</dbReference>
<sequence length="365" mass="40526">MMICSETSLSLAEGLQSTQSYNYTKYHSMDEIYRWMEEVERANPELVSSAVYGHTYEGRNITLLKLGLGNSEGRQKKLIWVDCGIHAREWIAPAFCQWFVKEIVDSYKTNKKLEQMLQNLDIFVTPVINVDGYLFTWANDSTRLWRKSRSPPPQGSSCYGVDLNRNFNANWGMVGASFNSCALTYCGRSAGSEPEATAVMDFVGGMIDQTLCFLTIHSAGQLILMPYGHPEISAPNYNELVSVGKAAAAEMEKIHGMTYTVGTSPQILYPNSGSSRDWARLMGIPFSYTFELRDKGEFSHLLPEEQIQPACEEAYAGALSIITYVHDKTFPDSVPPNAAVTSVSGFAVMILSTIMSVLLTAEVSE</sequence>
<evidence type="ECO:0000256" key="5">
    <source>
        <dbReference type="ARBA" id="ARBA00022723"/>
    </source>
</evidence>
<evidence type="ECO:0000256" key="1">
    <source>
        <dbReference type="ARBA" id="ARBA00001947"/>
    </source>
</evidence>
<evidence type="ECO:0000256" key="4">
    <source>
        <dbReference type="ARBA" id="ARBA00022670"/>
    </source>
</evidence>
<keyword evidence="5" id="KW-0479">Metal-binding</keyword>
<dbReference type="GO" id="GO:0006508">
    <property type="term" value="P:proteolysis"/>
    <property type="evidence" value="ECO:0007669"/>
    <property type="project" value="UniProtKB-KW"/>
</dbReference>
<keyword evidence="12" id="KW-1185">Reference proteome</keyword>
<keyword evidence="7" id="KW-0862">Zinc</keyword>
<keyword evidence="6" id="KW-0378">Hydrolase</keyword>
<keyword evidence="3" id="KW-0121">Carboxypeptidase</keyword>
<dbReference type="SMART" id="SM00631">
    <property type="entry name" value="Zn_pept"/>
    <property type="match status" value="1"/>
</dbReference>
<dbReference type="PROSITE" id="PS52035">
    <property type="entry name" value="PEPTIDASE_M14"/>
    <property type="match status" value="1"/>
</dbReference>
<proteinExistence type="inferred from homology"/>
<dbReference type="FunFam" id="3.40.630.10:FF:000001">
    <property type="entry name" value="Carboxypeptidase B"/>
    <property type="match status" value="1"/>
</dbReference>
<organism evidence="11 12">
    <name type="scientific">Pleuronectes platessa</name>
    <name type="common">European plaice</name>
    <dbReference type="NCBI Taxonomy" id="8262"/>
    <lineage>
        <taxon>Eukaryota</taxon>
        <taxon>Metazoa</taxon>
        <taxon>Chordata</taxon>
        <taxon>Craniata</taxon>
        <taxon>Vertebrata</taxon>
        <taxon>Euteleostomi</taxon>
        <taxon>Actinopterygii</taxon>
        <taxon>Neopterygii</taxon>
        <taxon>Teleostei</taxon>
        <taxon>Neoteleostei</taxon>
        <taxon>Acanthomorphata</taxon>
        <taxon>Carangaria</taxon>
        <taxon>Pleuronectiformes</taxon>
        <taxon>Pleuronectoidei</taxon>
        <taxon>Pleuronectidae</taxon>
        <taxon>Pleuronectes</taxon>
    </lineage>
</organism>
<gene>
    <name evidence="11" type="ORF">PLEPLA_LOCUS36956</name>
</gene>
<dbReference type="InterPro" id="IPR000834">
    <property type="entry name" value="Peptidase_M14"/>
</dbReference>
<evidence type="ECO:0000313" key="11">
    <source>
        <dbReference type="EMBL" id="CAB1449275.1"/>
    </source>
</evidence>
<dbReference type="GO" id="GO:0004181">
    <property type="term" value="F:metallocarboxypeptidase activity"/>
    <property type="evidence" value="ECO:0007669"/>
    <property type="project" value="InterPro"/>
</dbReference>
<evidence type="ECO:0000256" key="8">
    <source>
        <dbReference type="ARBA" id="ARBA00023049"/>
    </source>
</evidence>
<dbReference type="AlphaFoldDB" id="A0A9N7VJ79"/>
<comment type="cofactor">
    <cofactor evidence="1">
        <name>Zn(2+)</name>
        <dbReference type="ChEBI" id="CHEBI:29105"/>
    </cofactor>
</comment>
<dbReference type="InterPro" id="IPR057246">
    <property type="entry name" value="CARBOXYPEPT_ZN_1"/>
</dbReference>
<dbReference type="PANTHER" id="PTHR11705">
    <property type="entry name" value="PROTEASE FAMILY M14 CARBOXYPEPTIDASE A,B"/>
    <property type="match status" value="1"/>
</dbReference>
<dbReference type="GO" id="GO:0005615">
    <property type="term" value="C:extracellular space"/>
    <property type="evidence" value="ECO:0007669"/>
    <property type="project" value="TreeGrafter"/>
</dbReference>
<comment type="caution">
    <text evidence="11">The sequence shown here is derived from an EMBL/GenBank/DDBJ whole genome shotgun (WGS) entry which is preliminary data.</text>
</comment>
<name>A0A9N7VJ79_PLEPL</name>
<dbReference type="GO" id="GO:0008270">
    <property type="term" value="F:zinc ion binding"/>
    <property type="evidence" value="ECO:0007669"/>
    <property type="project" value="InterPro"/>
</dbReference>
<dbReference type="PANTHER" id="PTHR11705:SF19">
    <property type="entry name" value="CARBOXYPEPTIDASE O"/>
    <property type="match status" value="1"/>
</dbReference>
<feature type="domain" description="Peptidase M14" evidence="10">
    <location>
        <begin position="25"/>
        <end position="325"/>
    </location>
</feature>
<evidence type="ECO:0000256" key="6">
    <source>
        <dbReference type="ARBA" id="ARBA00022801"/>
    </source>
</evidence>
<dbReference type="Gene3D" id="3.40.630.10">
    <property type="entry name" value="Zn peptidases"/>
    <property type="match status" value="1"/>
</dbReference>
<comment type="similarity">
    <text evidence="2 9">Belongs to the peptidase M14 family.</text>
</comment>
<evidence type="ECO:0000256" key="7">
    <source>
        <dbReference type="ARBA" id="ARBA00022833"/>
    </source>
</evidence>
<dbReference type="SUPFAM" id="SSF53187">
    <property type="entry name" value="Zn-dependent exopeptidases"/>
    <property type="match status" value="1"/>
</dbReference>
<evidence type="ECO:0000313" key="12">
    <source>
        <dbReference type="Proteomes" id="UP001153269"/>
    </source>
</evidence>
<dbReference type="Proteomes" id="UP001153269">
    <property type="component" value="Unassembled WGS sequence"/>
</dbReference>
<dbReference type="PROSITE" id="PS00132">
    <property type="entry name" value="CARBOXYPEPT_ZN_1"/>
    <property type="match status" value="1"/>
</dbReference>
<keyword evidence="8" id="KW-0482">Metalloprotease</keyword>
<evidence type="ECO:0000256" key="9">
    <source>
        <dbReference type="PROSITE-ProRule" id="PRU01379"/>
    </source>
</evidence>
<feature type="active site" description="Proton donor/acceptor" evidence="9">
    <location>
        <position position="291"/>
    </location>
</feature>
<keyword evidence="4" id="KW-0645">Protease</keyword>
<evidence type="ECO:0000256" key="2">
    <source>
        <dbReference type="ARBA" id="ARBA00005988"/>
    </source>
</evidence>
<evidence type="ECO:0000256" key="3">
    <source>
        <dbReference type="ARBA" id="ARBA00022645"/>
    </source>
</evidence>
<reference evidence="11" key="1">
    <citation type="submission" date="2020-03" db="EMBL/GenBank/DDBJ databases">
        <authorList>
            <person name="Weist P."/>
        </authorList>
    </citation>
    <scope>NUCLEOTIDE SEQUENCE</scope>
</reference>
<protein>
    <recommendedName>
        <fullName evidence="10">Peptidase M14 domain-containing protein</fullName>
    </recommendedName>
</protein>